<evidence type="ECO:0008006" key="3">
    <source>
        <dbReference type="Google" id="ProtNLM"/>
    </source>
</evidence>
<evidence type="ECO:0000313" key="2">
    <source>
        <dbReference type="Proteomes" id="UP001431634"/>
    </source>
</evidence>
<dbReference type="EMBL" id="JASBAO010000001">
    <property type="protein sequence ID" value="MDI2091829.1"/>
    <property type="molecule type" value="Genomic_DNA"/>
</dbReference>
<dbReference type="Proteomes" id="UP001431634">
    <property type="component" value="Unassembled WGS sequence"/>
</dbReference>
<name>A0ABT6Q5U0_9PROT</name>
<dbReference type="InterPro" id="IPR010352">
    <property type="entry name" value="DUF945"/>
</dbReference>
<sequence>MSKAAIAGGIIIVIAAAGGGGYYYASQQAEQALQNRIKQIEKLAPGASLTYAGSNVSVLSKTATLTKVVFKDAKGQEYDAESVAFTPDSEDKLSKVVIEKFHTVIDGGTINIGRIDVNNFDLNSGAIVIADGKIEKIIPSKARFDLLNIQDVNFTAPDKTTGTIGQFEIKNYGLNRQSDQLIKQVNINIANIAAADKGDFLKIGKIQLDGMQFANAVQSIEHRTPPKSSPGEPKFASIDGVEAQLQGKKWALAKFEANNSKESNGDLKSRTTFNGMVINTQTNYALAPINALGYKTLDLSGSIEGNYKHDTSQWSFDPLDINVTNFGNVKASFKFNGPESLSANNPQEIVSKYALVSLKLTLQNEGLVQHLLESSAKQKGVTVEQAKATWIDYFKSDMNNSPIPLQKQGDQAIIDVLTNPKTAIMVDVQPKAPVTAISLMRKSPKEIFDALNATVKTQLPK</sequence>
<dbReference type="RefSeq" id="WP_281448912.1">
    <property type="nucleotide sequence ID" value="NZ_JASBAO010000001.1"/>
</dbReference>
<dbReference type="Pfam" id="PF06097">
    <property type="entry name" value="DUF945"/>
    <property type="match status" value="1"/>
</dbReference>
<evidence type="ECO:0000313" key="1">
    <source>
        <dbReference type="EMBL" id="MDI2091829.1"/>
    </source>
</evidence>
<accession>A0ABT6Q5U0</accession>
<protein>
    <recommendedName>
        <fullName evidence="3">DUF945 domain-containing protein</fullName>
    </recommendedName>
</protein>
<proteinExistence type="predicted"/>
<reference evidence="1" key="1">
    <citation type="submission" date="2023-05" db="EMBL/GenBank/DDBJ databases">
        <title>Whole genome sequence of Commensalibacter sp.</title>
        <authorList>
            <person name="Charoenyingcharoen P."/>
            <person name="Yukphan P."/>
        </authorList>
    </citation>
    <scope>NUCLEOTIDE SEQUENCE</scope>
    <source>
        <strain evidence="1">TBRC 16381</strain>
    </source>
</reference>
<keyword evidence="2" id="KW-1185">Reference proteome</keyword>
<organism evidence="1 2">
    <name type="scientific">Commensalibacter oyaizuii</name>
    <dbReference type="NCBI Taxonomy" id="3043873"/>
    <lineage>
        <taxon>Bacteria</taxon>
        <taxon>Pseudomonadati</taxon>
        <taxon>Pseudomonadota</taxon>
        <taxon>Alphaproteobacteria</taxon>
        <taxon>Acetobacterales</taxon>
        <taxon>Acetobacteraceae</taxon>
    </lineage>
</organism>
<comment type="caution">
    <text evidence="1">The sequence shown here is derived from an EMBL/GenBank/DDBJ whole genome shotgun (WGS) entry which is preliminary data.</text>
</comment>
<gene>
    <name evidence="1" type="ORF">QJV27_10690</name>
</gene>